<evidence type="ECO:0000313" key="2">
    <source>
        <dbReference type="Proteomes" id="UP000190162"/>
    </source>
</evidence>
<organism evidence="1 2">
    <name type="scientific">Enterovibrio nigricans DSM 22720</name>
    <dbReference type="NCBI Taxonomy" id="1121868"/>
    <lineage>
        <taxon>Bacteria</taxon>
        <taxon>Pseudomonadati</taxon>
        <taxon>Pseudomonadota</taxon>
        <taxon>Gammaproteobacteria</taxon>
        <taxon>Vibrionales</taxon>
        <taxon>Vibrionaceae</taxon>
        <taxon>Enterovibrio</taxon>
    </lineage>
</organism>
<dbReference type="EMBL" id="FUXU01000058">
    <property type="protein sequence ID" value="SKA61868.1"/>
    <property type="molecule type" value="Genomic_DNA"/>
</dbReference>
<accession>A0A1T4VAB1</accession>
<name>A0A1T4VAB1_9GAMM</name>
<sequence>MSTTFGRYVIGAEVLAPTGMNIDLALSVAKANLGRFSQKSSDDQLHRFLYATADYLKETGYTERLCEMISTLAEKLLAPLTASIKPLPVVVSVPEHVDTSLLMRLLREHPVSKYLSTLEISSQQGAGFVLEALQSLDVHDVVLCIAVDSLVANLDNYIADFNVLCSANPWGIIPSEGGAGVVLTKKNIVDTLKLKPHAQVAYFDIEKGASDRRGMMRLVQKATKTQPKLGKVYTNMTNARDNTEDYGFALGARSAVFTHPQMPFLVNDLWGTMGGGSAMSLIAVFIAEQKETEIASLLMYELNGDRAVLCLYKHFD</sequence>
<reference evidence="2" key="1">
    <citation type="submission" date="2017-02" db="EMBL/GenBank/DDBJ databases">
        <authorList>
            <person name="Varghese N."/>
            <person name="Submissions S."/>
        </authorList>
    </citation>
    <scope>NUCLEOTIDE SEQUENCE [LARGE SCALE GENOMIC DNA]</scope>
    <source>
        <strain evidence="2">DSM 22720</strain>
    </source>
</reference>
<evidence type="ECO:0008006" key="3">
    <source>
        <dbReference type="Google" id="ProtNLM"/>
    </source>
</evidence>
<dbReference type="AlphaFoldDB" id="A0A1T4VAB1"/>
<gene>
    <name evidence="1" type="ORF">SAMN02745132_03539</name>
</gene>
<keyword evidence="2" id="KW-1185">Reference proteome</keyword>
<evidence type="ECO:0000313" key="1">
    <source>
        <dbReference type="EMBL" id="SKA61868.1"/>
    </source>
</evidence>
<proteinExistence type="predicted"/>
<dbReference type="RefSeq" id="WP_078753733.1">
    <property type="nucleotide sequence ID" value="NZ_FUXU01000058.1"/>
</dbReference>
<dbReference type="OrthoDB" id="5902815at2"/>
<protein>
    <recommendedName>
        <fullName evidence="3">3-oxoacyl-[acyl-carrier-protein] synthase-1</fullName>
    </recommendedName>
</protein>
<dbReference type="Proteomes" id="UP000190162">
    <property type="component" value="Unassembled WGS sequence"/>
</dbReference>